<comment type="caution">
    <text evidence="7">The sequence shown here is derived from an EMBL/GenBank/DDBJ whole genome shotgun (WGS) entry which is preliminary data.</text>
</comment>
<dbReference type="InterPro" id="IPR029063">
    <property type="entry name" value="SAM-dependent_MTases_sf"/>
</dbReference>
<evidence type="ECO:0000259" key="6">
    <source>
        <dbReference type="Pfam" id="PF25371"/>
    </source>
</evidence>
<dbReference type="InterPro" id="IPR050723">
    <property type="entry name" value="CFA/CMAS"/>
</dbReference>
<organism evidence="7 8">
    <name type="scientific">Dehalobacterium formicoaceticum</name>
    <dbReference type="NCBI Taxonomy" id="51515"/>
    <lineage>
        <taxon>Bacteria</taxon>
        <taxon>Bacillati</taxon>
        <taxon>Bacillota</taxon>
        <taxon>Clostridia</taxon>
        <taxon>Eubacteriales</taxon>
        <taxon>Peptococcaceae</taxon>
        <taxon>Dehalobacterium</taxon>
    </lineage>
</organism>
<evidence type="ECO:0000313" key="8">
    <source>
        <dbReference type="Proteomes" id="UP001524944"/>
    </source>
</evidence>
<dbReference type="Proteomes" id="UP001524944">
    <property type="component" value="Unassembled WGS sequence"/>
</dbReference>
<feature type="domain" description="DUF7884" evidence="6">
    <location>
        <begin position="6"/>
        <end position="91"/>
    </location>
</feature>
<sequence>MEKKIFHNFFQGMQTEPFAIRYWDGTEEKYGQGEPGIKVIFHDKIPETKLLKDVSLAFGEAYMDGVIDFEGDLQEIIEAVYQGSNSFLEKKTFKELKGFFRPKGTSLKQQEKDIQHHYDLGNDFYALWLDETMSYSCAYFETPEDTLYQAQLNKIDYILKKLQLHPGEKILDIGSGWGWLIIRAAQQYGVKALGITLSKEQHQKTKERIEELGLTSQVDVRLMDFRDLAKSGEQFDKVVSVGMIEHVGHVNLPKYFAAVDKLLAPHGLSMLHSITGLIEGPVDKWIIKYIFPGGYIPSIRELIGQLPDYNFHLLDVESLRLHYAQTLDHWSKNFEKHVDFVQEKYGERFVRMWRLYLNACAASFRKSGLNIHQIIFSKGLNNSLEMTRSFLYK</sequence>
<dbReference type="Pfam" id="PF25371">
    <property type="entry name" value="DUF7884"/>
    <property type="match status" value="1"/>
</dbReference>
<protein>
    <submittedName>
        <fullName evidence="7">Class I SAM-dependent methyltransferase</fullName>
    </submittedName>
</protein>
<dbReference type="SUPFAM" id="SSF53335">
    <property type="entry name" value="S-adenosyl-L-methionine-dependent methyltransferases"/>
    <property type="match status" value="1"/>
</dbReference>
<dbReference type="PANTHER" id="PTHR43667:SF1">
    <property type="entry name" value="CYCLOPROPANE-FATTY-ACYL-PHOSPHOLIPID SYNTHASE"/>
    <property type="match status" value="1"/>
</dbReference>
<dbReference type="EMBL" id="JANPWE010000001">
    <property type="protein sequence ID" value="MCR6544393.1"/>
    <property type="molecule type" value="Genomic_DNA"/>
</dbReference>
<evidence type="ECO:0000313" key="7">
    <source>
        <dbReference type="EMBL" id="MCR6544393.1"/>
    </source>
</evidence>
<name>A0ABT1Y0K5_9FIRM</name>
<evidence type="ECO:0000256" key="1">
    <source>
        <dbReference type="ARBA" id="ARBA00010815"/>
    </source>
</evidence>
<proteinExistence type="inferred from homology"/>
<dbReference type="GO" id="GO:0008168">
    <property type="term" value="F:methyltransferase activity"/>
    <property type="evidence" value="ECO:0007669"/>
    <property type="project" value="UniProtKB-KW"/>
</dbReference>
<dbReference type="Pfam" id="PF02353">
    <property type="entry name" value="CMAS"/>
    <property type="match status" value="1"/>
</dbReference>
<evidence type="ECO:0000256" key="4">
    <source>
        <dbReference type="ARBA" id="ARBA00022691"/>
    </source>
</evidence>
<dbReference type="PANTHER" id="PTHR43667">
    <property type="entry name" value="CYCLOPROPANE-FATTY-ACYL-PHOSPHOLIPID SYNTHASE"/>
    <property type="match status" value="1"/>
</dbReference>
<keyword evidence="8" id="KW-1185">Reference proteome</keyword>
<evidence type="ECO:0000256" key="5">
    <source>
        <dbReference type="ARBA" id="ARBA00023098"/>
    </source>
</evidence>
<dbReference type="GO" id="GO:0032259">
    <property type="term" value="P:methylation"/>
    <property type="evidence" value="ECO:0007669"/>
    <property type="project" value="UniProtKB-KW"/>
</dbReference>
<keyword evidence="2 7" id="KW-0489">Methyltransferase</keyword>
<dbReference type="Gene3D" id="3.40.50.150">
    <property type="entry name" value="Vaccinia Virus protein VP39"/>
    <property type="match status" value="1"/>
</dbReference>
<dbReference type="InterPro" id="IPR003333">
    <property type="entry name" value="CMAS"/>
</dbReference>
<dbReference type="CDD" id="cd02440">
    <property type="entry name" value="AdoMet_MTases"/>
    <property type="match status" value="1"/>
</dbReference>
<dbReference type="RefSeq" id="WP_257912031.1">
    <property type="nucleotide sequence ID" value="NZ_JANPWE010000001.1"/>
</dbReference>
<dbReference type="PIRSF" id="PIRSF003085">
    <property type="entry name" value="CMAS"/>
    <property type="match status" value="1"/>
</dbReference>
<comment type="similarity">
    <text evidence="1">Belongs to the CFA/CMAS family.</text>
</comment>
<keyword evidence="5" id="KW-0443">Lipid metabolism</keyword>
<accession>A0ABT1Y0K5</accession>
<keyword evidence="4" id="KW-0949">S-adenosyl-L-methionine</keyword>
<evidence type="ECO:0000256" key="3">
    <source>
        <dbReference type="ARBA" id="ARBA00022679"/>
    </source>
</evidence>
<keyword evidence="3" id="KW-0808">Transferase</keyword>
<gene>
    <name evidence="7" type="ORF">NVS47_02505</name>
</gene>
<evidence type="ECO:0000256" key="2">
    <source>
        <dbReference type="ARBA" id="ARBA00022603"/>
    </source>
</evidence>
<dbReference type="InterPro" id="IPR057206">
    <property type="entry name" value="DUF7884"/>
</dbReference>
<reference evidence="7 8" key="1">
    <citation type="submission" date="2022-08" db="EMBL/GenBank/DDBJ databases">
        <title>Proteogenomics of the novel Dehalobacterium formicoaceticum strain EZ94 highlights a key role of methyltransferases during anaerobic dichloromethane degradation.</title>
        <authorList>
            <person name="Wasmund K."/>
        </authorList>
    </citation>
    <scope>NUCLEOTIDE SEQUENCE [LARGE SCALE GENOMIC DNA]</scope>
    <source>
        <strain evidence="7 8">EZ94</strain>
    </source>
</reference>